<gene>
    <name evidence="2" type="ORF">U5822_02600</name>
</gene>
<accession>A0ABU5NUV0</accession>
<proteinExistence type="predicted"/>
<reference evidence="2 3" key="1">
    <citation type="submission" date="2023-12" db="EMBL/GenBank/DDBJ databases">
        <title>Marinobacter qingdaonensis sp. nov., isolated from the intertidal sediment of Qingdao, PR China.</title>
        <authorList>
            <person name="Li Y."/>
        </authorList>
    </citation>
    <scope>NUCLEOTIDE SEQUENCE [LARGE SCALE GENOMIC DNA]</scope>
    <source>
        <strain evidence="2 3">ASW11-75</strain>
    </source>
</reference>
<feature type="compositionally biased region" description="Basic and acidic residues" evidence="1">
    <location>
        <begin position="57"/>
        <end position="66"/>
    </location>
</feature>
<comment type="caution">
    <text evidence="2">The sequence shown here is derived from an EMBL/GenBank/DDBJ whole genome shotgun (WGS) entry which is preliminary data.</text>
</comment>
<sequence>MTMTKNNTAEVPSNHLLDDGMTAFGLVQNEIREILADSRAPDEHVEVKERKKPGRPKKQDPEKREPVLMLRMNAAEREKLDDLIYKYGWTGEPAVFVRELILRKKPRSKGDLGLHAIDDLAATMMPMIKHFLSDVALGKDDRAMMENMLRTLSQTSKYIRKHAKK</sequence>
<dbReference type="Proteomes" id="UP001305746">
    <property type="component" value="Unassembled WGS sequence"/>
</dbReference>
<keyword evidence="3" id="KW-1185">Reference proteome</keyword>
<feature type="region of interest" description="Disordered" evidence="1">
    <location>
        <begin position="35"/>
        <end position="66"/>
    </location>
</feature>
<protein>
    <submittedName>
        <fullName evidence="2">Uncharacterized protein</fullName>
    </submittedName>
</protein>
<evidence type="ECO:0000313" key="3">
    <source>
        <dbReference type="Proteomes" id="UP001305746"/>
    </source>
</evidence>
<organism evidence="2 3">
    <name type="scientific">Marinobacter qingdaonensis</name>
    <dbReference type="NCBI Taxonomy" id="3108486"/>
    <lineage>
        <taxon>Bacteria</taxon>
        <taxon>Pseudomonadati</taxon>
        <taxon>Pseudomonadota</taxon>
        <taxon>Gammaproteobacteria</taxon>
        <taxon>Pseudomonadales</taxon>
        <taxon>Marinobacteraceae</taxon>
        <taxon>Marinobacter</taxon>
    </lineage>
</organism>
<feature type="compositionally biased region" description="Basic and acidic residues" evidence="1">
    <location>
        <begin position="35"/>
        <end position="49"/>
    </location>
</feature>
<evidence type="ECO:0000313" key="2">
    <source>
        <dbReference type="EMBL" id="MEA1079542.1"/>
    </source>
</evidence>
<dbReference type="EMBL" id="JAYDCJ010000001">
    <property type="protein sequence ID" value="MEA1079542.1"/>
    <property type="molecule type" value="Genomic_DNA"/>
</dbReference>
<evidence type="ECO:0000256" key="1">
    <source>
        <dbReference type="SAM" id="MobiDB-lite"/>
    </source>
</evidence>
<name>A0ABU5NUV0_9GAMM</name>
<dbReference type="RefSeq" id="WP_322854062.1">
    <property type="nucleotide sequence ID" value="NZ_JAYDCJ010000001.1"/>
</dbReference>